<dbReference type="KEGG" id="mut:GVT53_03860"/>
<evidence type="ECO:0008006" key="3">
    <source>
        <dbReference type="Google" id="ProtNLM"/>
    </source>
</evidence>
<gene>
    <name evidence="1" type="ORF">GVT53_03860</name>
</gene>
<dbReference type="Pfam" id="PF09357">
    <property type="entry name" value="RteC"/>
    <property type="match status" value="1"/>
</dbReference>
<keyword evidence="2" id="KW-1185">Reference proteome</keyword>
<accession>A0A6G7IZ71</accession>
<organism evidence="1 2">
    <name type="scientific">Flagellimonas oceani</name>
    <dbReference type="NCBI Taxonomy" id="2698672"/>
    <lineage>
        <taxon>Bacteria</taxon>
        <taxon>Pseudomonadati</taxon>
        <taxon>Bacteroidota</taxon>
        <taxon>Flavobacteriia</taxon>
        <taxon>Flavobacteriales</taxon>
        <taxon>Flavobacteriaceae</taxon>
        <taxon>Flagellimonas</taxon>
    </lineage>
</organism>
<proteinExistence type="predicted"/>
<dbReference type="RefSeq" id="WP_166247507.1">
    <property type="nucleotide sequence ID" value="NZ_CP049616.1"/>
</dbReference>
<reference evidence="1 2" key="1">
    <citation type="submission" date="2020-02" db="EMBL/GenBank/DDBJ databases">
        <title>Complete genome of Muricauda sp. 501str8.</title>
        <authorList>
            <person name="Dong B."/>
            <person name="Zhu S."/>
            <person name="Yang J."/>
            <person name="Chen J."/>
        </authorList>
    </citation>
    <scope>NUCLEOTIDE SEQUENCE [LARGE SCALE GENOMIC DNA]</scope>
    <source>
        <strain evidence="1 2">501str8</strain>
    </source>
</reference>
<name>A0A6G7IZ71_9FLAO</name>
<evidence type="ECO:0000313" key="1">
    <source>
        <dbReference type="EMBL" id="QII43846.1"/>
    </source>
</evidence>
<dbReference type="AlphaFoldDB" id="A0A6G7IZ71"/>
<dbReference type="InterPro" id="IPR018534">
    <property type="entry name" value="Tet_reg_excision_RteC"/>
</dbReference>
<sequence length="274" mass="31982">MFYASIINKFNDKIAKLENSAQEQLKKADIGIGIAAWALDIFKESVSKTGFESIEEEIAFFKAIKCQPMKYLILYTEIRSCEARMPKLDLKLQLSFLDKQTKKVNQFFTKHTEFIIYMNQGYTHLDEYYFTRKNQNKNAIVKSYPYYKDSIFNTSHDELWARIKGFNMYANYIKKKKEFLKNCEGGKSSKLIWTGSYAAFVELIYGLQEMGTINNGNEKIKKVIEVLGDYLQVPRGNHSRTYSELKARKGTQVKFLEEATKKLRQKMADEDDVK</sequence>
<dbReference type="Proteomes" id="UP000502928">
    <property type="component" value="Chromosome"/>
</dbReference>
<evidence type="ECO:0000313" key="2">
    <source>
        <dbReference type="Proteomes" id="UP000502928"/>
    </source>
</evidence>
<dbReference type="EMBL" id="CP049616">
    <property type="protein sequence ID" value="QII43846.1"/>
    <property type="molecule type" value="Genomic_DNA"/>
</dbReference>
<protein>
    <recommendedName>
        <fullName evidence="3">RteC protein</fullName>
    </recommendedName>
</protein>